<comment type="caution">
    <text evidence="1">The sequence shown here is derived from an EMBL/GenBank/DDBJ whole genome shotgun (WGS) entry which is preliminary data.</text>
</comment>
<accession>A0A9K3GPM2</accession>
<protein>
    <submittedName>
        <fullName evidence="1">Uncharacterized protein</fullName>
    </submittedName>
</protein>
<keyword evidence="2" id="KW-1185">Reference proteome</keyword>
<organism evidence="1 2">
    <name type="scientific">Kipferlia bialata</name>
    <dbReference type="NCBI Taxonomy" id="797122"/>
    <lineage>
        <taxon>Eukaryota</taxon>
        <taxon>Metamonada</taxon>
        <taxon>Carpediemonas-like organisms</taxon>
        <taxon>Kipferlia</taxon>
    </lineage>
</organism>
<evidence type="ECO:0000313" key="2">
    <source>
        <dbReference type="Proteomes" id="UP000265618"/>
    </source>
</evidence>
<name>A0A9K3GPM2_9EUKA</name>
<dbReference type="Proteomes" id="UP000265618">
    <property type="component" value="Unassembled WGS sequence"/>
</dbReference>
<feature type="non-terminal residue" evidence="1">
    <location>
        <position position="1"/>
    </location>
</feature>
<evidence type="ECO:0000313" key="1">
    <source>
        <dbReference type="EMBL" id="GIQ91349.1"/>
    </source>
</evidence>
<proteinExistence type="predicted"/>
<sequence length="78" mass="8449">LGDLTGERVIGTVQPLVFVGCGGTIEDPHFLGLFEVLSDVDLYPPEYSQQHFFIGLDPSVDPLLSLSLSLSLSLVPNY</sequence>
<dbReference type="EMBL" id="BDIP01007564">
    <property type="protein sequence ID" value="GIQ91349.1"/>
    <property type="molecule type" value="Genomic_DNA"/>
</dbReference>
<dbReference type="AlphaFoldDB" id="A0A9K3GPM2"/>
<reference evidence="1 2" key="1">
    <citation type="journal article" date="2018" name="PLoS ONE">
        <title>The draft genome of Kipferlia bialata reveals reductive genome evolution in fornicate parasites.</title>
        <authorList>
            <person name="Tanifuji G."/>
            <person name="Takabayashi S."/>
            <person name="Kume K."/>
            <person name="Takagi M."/>
            <person name="Nakayama T."/>
            <person name="Kamikawa R."/>
            <person name="Inagaki Y."/>
            <person name="Hashimoto T."/>
        </authorList>
    </citation>
    <scope>NUCLEOTIDE SEQUENCE [LARGE SCALE GENOMIC DNA]</scope>
    <source>
        <strain evidence="1">NY0173</strain>
    </source>
</reference>
<gene>
    <name evidence="1" type="ORF">KIPB_014562</name>
</gene>